<evidence type="ECO:0000256" key="1">
    <source>
        <dbReference type="ARBA" id="ARBA00023125"/>
    </source>
</evidence>
<dbReference type="PANTHER" id="PTHR46558">
    <property type="entry name" value="TRACRIPTIONAL REGULATORY PROTEIN-RELATED-RELATED"/>
    <property type="match status" value="1"/>
</dbReference>
<protein>
    <submittedName>
        <fullName evidence="3">Helix-turn-helix domain-containing protein</fullName>
    </submittedName>
</protein>
<evidence type="ECO:0000259" key="2">
    <source>
        <dbReference type="PROSITE" id="PS50943"/>
    </source>
</evidence>
<dbReference type="SMART" id="SM00530">
    <property type="entry name" value="HTH_XRE"/>
    <property type="match status" value="1"/>
</dbReference>
<organism evidence="3 4">
    <name type="scientific">Lactobacillus helveticus</name>
    <name type="common">Lactobacillus suntoryeus</name>
    <dbReference type="NCBI Taxonomy" id="1587"/>
    <lineage>
        <taxon>Bacteria</taxon>
        <taxon>Bacillati</taxon>
        <taxon>Bacillota</taxon>
        <taxon>Bacilli</taxon>
        <taxon>Lactobacillales</taxon>
        <taxon>Lactobacillaceae</taxon>
        <taxon>Lactobacillus</taxon>
    </lineage>
</organism>
<dbReference type="Proteomes" id="UP000430466">
    <property type="component" value="Unassembled WGS sequence"/>
</dbReference>
<dbReference type="Gene3D" id="1.10.260.40">
    <property type="entry name" value="lambda repressor-like DNA-binding domains"/>
    <property type="match status" value="1"/>
</dbReference>
<dbReference type="RefSeq" id="WP_152723711.1">
    <property type="nucleotide sequence ID" value="NZ_WHOE01000023.1"/>
</dbReference>
<dbReference type="InterPro" id="IPR010982">
    <property type="entry name" value="Lambda_DNA-bd_dom_sf"/>
</dbReference>
<dbReference type="PANTHER" id="PTHR46558:SF14">
    <property type="entry name" value="HTH-TYPE TRANSCRIPTIONAL REGULATOR ANSR"/>
    <property type="match status" value="1"/>
</dbReference>
<evidence type="ECO:0000313" key="4">
    <source>
        <dbReference type="Proteomes" id="UP000430466"/>
    </source>
</evidence>
<dbReference type="InterPro" id="IPR001387">
    <property type="entry name" value="Cro/C1-type_HTH"/>
</dbReference>
<comment type="caution">
    <text evidence="3">The sequence shown here is derived from an EMBL/GenBank/DDBJ whole genome shotgun (WGS) entry which is preliminary data.</text>
</comment>
<gene>
    <name evidence="3" type="ORF">GDZ32_03910</name>
</gene>
<name>A0A6A7K0Z0_LACHE</name>
<dbReference type="CDD" id="cd00093">
    <property type="entry name" value="HTH_XRE"/>
    <property type="match status" value="1"/>
</dbReference>
<dbReference type="SUPFAM" id="SSF47413">
    <property type="entry name" value="lambda repressor-like DNA-binding domains"/>
    <property type="match status" value="1"/>
</dbReference>
<dbReference type="EMBL" id="WHOE01000023">
    <property type="protein sequence ID" value="MPW14165.1"/>
    <property type="molecule type" value="Genomic_DNA"/>
</dbReference>
<reference evidence="3 4" key="1">
    <citation type="submission" date="2019-10" db="EMBL/GenBank/DDBJ databases">
        <title>Draft genome sequences of Lactobacillus strains.</title>
        <authorList>
            <person name="Cho G.-S."/>
            <person name="Fagbemigun O."/>
            <person name="Brinks E."/>
            <person name="Franz C.M.A.P."/>
        </authorList>
    </citation>
    <scope>NUCLEOTIDE SEQUENCE [LARGE SCALE GENOMIC DNA]</scope>
    <source>
        <strain evidence="3 4">313</strain>
    </source>
</reference>
<dbReference type="AlphaFoldDB" id="A0A6A7K0Z0"/>
<dbReference type="GO" id="GO:0003677">
    <property type="term" value="F:DNA binding"/>
    <property type="evidence" value="ECO:0007669"/>
    <property type="project" value="UniProtKB-KW"/>
</dbReference>
<keyword evidence="1" id="KW-0238">DNA-binding</keyword>
<dbReference type="Pfam" id="PF01381">
    <property type="entry name" value="HTH_3"/>
    <property type="match status" value="1"/>
</dbReference>
<evidence type="ECO:0000313" key="3">
    <source>
        <dbReference type="EMBL" id="MPW14165.1"/>
    </source>
</evidence>
<feature type="domain" description="HTH cro/C1-type" evidence="2">
    <location>
        <begin position="8"/>
        <end position="62"/>
    </location>
</feature>
<sequence>MSIFSDRLINARKAMGWTRKRAVSEIGIPYPTYSNYEQGKREPDIATIAKFAEKLNTSTDYLLGRIDDPSPGTDETEDGEITDADLDKMLDSAHSYDGQPMNEHDREVIKSYLKGYFQGKK</sequence>
<accession>A0A6A7K0Z0</accession>
<dbReference type="PROSITE" id="PS50943">
    <property type="entry name" value="HTH_CROC1"/>
    <property type="match status" value="1"/>
</dbReference>
<proteinExistence type="predicted"/>